<dbReference type="EnsemblPlants" id="OGLUM12G02280.1">
    <property type="protein sequence ID" value="OGLUM12G02280.1"/>
    <property type="gene ID" value="OGLUM12G02280"/>
</dbReference>
<accession>A0A0E0BNF0</accession>
<dbReference type="Gramene" id="OGLUM12G02280.1">
    <property type="protein sequence ID" value="OGLUM12G02280.1"/>
    <property type="gene ID" value="OGLUM12G02280"/>
</dbReference>
<dbReference type="Proteomes" id="UP000026961">
    <property type="component" value="Chromosome 12"/>
</dbReference>
<evidence type="ECO:0000313" key="1">
    <source>
        <dbReference type="EnsemblPlants" id="OGLUM12G02280.1"/>
    </source>
</evidence>
<keyword evidence="2" id="KW-1185">Reference proteome</keyword>
<organism evidence="1">
    <name type="scientific">Oryza glumipatula</name>
    <dbReference type="NCBI Taxonomy" id="40148"/>
    <lineage>
        <taxon>Eukaryota</taxon>
        <taxon>Viridiplantae</taxon>
        <taxon>Streptophyta</taxon>
        <taxon>Embryophyta</taxon>
        <taxon>Tracheophyta</taxon>
        <taxon>Spermatophyta</taxon>
        <taxon>Magnoliopsida</taxon>
        <taxon>Liliopsida</taxon>
        <taxon>Poales</taxon>
        <taxon>Poaceae</taxon>
        <taxon>BOP clade</taxon>
        <taxon>Oryzoideae</taxon>
        <taxon>Oryzeae</taxon>
        <taxon>Oryzinae</taxon>
        <taxon>Oryza</taxon>
    </lineage>
</organism>
<dbReference type="AlphaFoldDB" id="A0A0E0BNF0"/>
<reference evidence="1" key="2">
    <citation type="submission" date="2018-05" db="EMBL/GenBank/DDBJ databases">
        <title>OgluRS3 (Oryza glumaepatula Reference Sequence Version 3).</title>
        <authorList>
            <person name="Zhang J."/>
            <person name="Kudrna D."/>
            <person name="Lee S."/>
            <person name="Talag J."/>
            <person name="Welchert J."/>
            <person name="Wing R.A."/>
        </authorList>
    </citation>
    <scope>NUCLEOTIDE SEQUENCE [LARGE SCALE GENOMIC DNA]</scope>
</reference>
<name>A0A0E0BNF0_9ORYZ</name>
<sequence>MKSAADFCVHPMALLTRCHLSVLYRQITAPSIGQTVLIMTGQTAPYLGQIMPLVAGLTISLTVGQT</sequence>
<proteinExistence type="predicted"/>
<protein>
    <submittedName>
        <fullName evidence="1">Uncharacterized protein</fullName>
    </submittedName>
</protein>
<reference evidence="1" key="1">
    <citation type="submission" date="2015-04" db="UniProtKB">
        <authorList>
            <consortium name="EnsemblPlants"/>
        </authorList>
    </citation>
    <scope>IDENTIFICATION</scope>
</reference>
<evidence type="ECO:0000313" key="2">
    <source>
        <dbReference type="Proteomes" id="UP000026961"/>
    </source>
</evidence>
<dbReference type="HOGENOM" id="CLU_2838757_0_0_1"/>